<dbReference type="Gene3D" id="3.40.605.10">
    <property type="entry name" value="Aldehyde Dehydrogenase, Chain A, domain 1"/>
    <property type="match status" value="1"/>
</dbReference>
<dbReference type="InterPro" id="IPR016163">
    <property type="entry name" value="Ald_DH_C"/>
</dbReference>
<gene>
    <name evidence="6" type="ORF">Q5H94_12685</name>
</gene>
<evidence type="ECO:0000259" key="5">
    <source>
        <dbReference type="Pfam" id="PF00171"/>
    </source>
</evidence>
<evidence type="ECO:0000256" key="1">
    <source>
        <dbReference type="ARBA" id="ARBA00009986"/>
    </source>
</evidence>
<dbReference type="PANTHER" id="PTHR42804">
    <property type="entry name" value="ALDEHYDE DEHYDROGENASE"/>
    <property type="match status" value="1"/>
</dbReference>
<feature type="active site" evidence="3">
    <location>
        <position position="252"/>
    </location>
</feature>
<dbReference type="RefSeq" id="WP_304561638.1">
    <property type="nucleotide sequence ID" value="NZ_JAUQSZ010000008.1"/>
</dbReference>
<dbReference type="PANTHER" id="PTHR42804:SF1">
    <property type="entry name" value="ALDEHYDE DEHYDROGENASE-RELATED"/>
    <property type="match status" value="1"/>
</dbReference>
<dbReference type="InterPro" id="IPR029510">
    <property type="entry name" value="Ald_DH_CS_GLU"/>
</dbReference>
<dbReference type="InterPro" id="IPR015590">
    <property type="entry name" value="Aldehyde_DH_dom"/>
</dbReference>
<comment type="similarity">
    <text evidence="1 4">Belongs to the aldehyde dehydrogenase family.</text>
</comment>
<feature type="domain" description="Aldehyde dehydrogenase" evidence="5">
    <location>
        <begin position="21"/>
        <end position="475"/>
    </location>
</feature>
<dbReference type="PROSITE" id="PS00687">
    <property type="entry name" value="ALDEHYDE_DEHYDR_GLU"/>
    <property type="match status" value="1"/>
</dbReference>
<dbReference type="Gene3D" id="3.40.309.10">
    <property type="entry name" value="Aldehyde Dehydrogenase, Chain A, domain 2"/>
    <property type="match status" value="1"/>
</dbReference>
<sequence>MTLQTDKLWIAGQPQTGLGPRLEVENPATGAVFATLNEASVEQVDAAVRAAQAAFASGVWDDPEYRADTLLRLADLIEQHRDALGALLVDEVGTPVDLVGPLQVGTPISFFRYYAGLARIDRSIALGPDGNAAAPSESVVRFLPVGVAAAITAYNYPLLLLALKVAPAFAAGCAVVILCSPQTPLATLALGALMKEAGVPDGIVSVLVGGAEIGKALSEHPGIDKISFTGSVGVGSRVMQQAGRGLKRVTLELGGKNAMILLPDYDFEPTIAACHIRYLRNAGQGCASPTRILVHRPKMAAFIAATQRYFATVKTGDPRTPGTLVGPLISEAHRARVEGVLTRALLAGAKIVAGGGRPDLPQGWYLNPTLVAGADNHSELARDELFAPVAMVIPYDDIDEAVAMANDSDLGLSGFVFGPHEAAMAVAKRIRTGTVYVNGGGAIRMEAPMGGFKQSGIGREYGEYGIREYLEPQHIQWSTA</sequence>
<proteinExistence type="inferred from homology"/>
<protein>
    <submittedName>
        <fullName evidence="6">Aldehyde dehydrogenase family protein</fullName>
    </submittedName>
</protein>
<dbReference type="Pfam" id="PF00171">
    <property type="entry name" value="Aldedh"/>
    <property type="match status" value="1"/>
</dbReference>
<dbReference type="EMBL" id="JAUQSZ010000008">
    <property type="protein sequence ID" value="MDO7843183.1"/>
    <property type="molecule type" value="Genomic_DNA"/>
</dbReference>
<organism evidence="6 7">
    <name type="scientific">Sphingomonas immobilis</name>
    <dbReference type="NCBI Taxonomy" id="3063997"/>
    <lineage>
        <taxon>Bacteria</taxon>
        <taxon>Pseudomonadati</taxon>
        <taxon>Pseudomonadota</taxon>
        <taxon>Alphaproteobacteria</taxon>
        <taxon>Sphingomonadales</taxon>
        <taxon>Sphingomonadaceae</taxon>
        <taxon>Sphingomonas</taxon>
    </lineage>
</organism>
<dbReference type="Proteomes" id="UP001176468">
    <property type="component" value="Unassembled WGS sequence"/>
</dbReference>
<keyword evidence="2 4" id="KW-0560">Oxidoreductase</keyword>
<accession>A0ABT9A0X2</accession>
<comment type="caution">
    <text evidence="6">The sequence shown here is derived from an EMBL/GenBank/DDBJ whole genome shotgun (WGS) entry which is preliminary data.</text>
</comment>
<dbReference type="InterPro" id="IPR016161">
    <property type="entry name" value="Ald_DH/histidinol_DH"/>
</dbReference>
<name>A0ABT9A0X2_9SPHN</name>
<dbReference type="InterPro" id="IPR016162">
    <property type="entry name" value="Ald_DH_N"/>
</dbReference>
<evidence type="ECO:0000313" key="7">
    <source>
        <dbReference type="Proteomes" id="UP001176468"/>
    </source>
</evidence>
<evidence type="ECO:0000313" key="6">
    <source>
        <dbReference type="EMBL" id="MDO7843183.1"/>
    </source>
</evidence>
<evidence type="ECO:0000256" key="4">
    <source>
        <dbReference type="RuleBase" id="RU003345"/>
    </source>
</evidence>
<evidence type="ECO:0000256" key="3">
    <source>
        <dbReference type="PROSITE-ProRule" id="PRU10007"/>
    </source>
</evidence>
<keyword evidence="7" id="KW-1185">Reference proteome</keyword>
<evidence type="ECO:0000256" key="2">
    <source>
        <dbReference type="ARBA" id="ARBA00023002"/>
    </source>
</evidence>
<reference evidence="6" key="1">
    <citation type="submission" date="2023-07" db="EMBL/GenBank/DDBJ databases">
        <authorList>
            <person name="Kim M.K."/>
        </authorList>
    </citation>
    <scope>NUCLEOTIDE SEQUENCE</scope>
    <source>
        <strain evidence="6">CA1-15</strain>
    </source>
</reference>
<dbReference type="SUPFAM" id="SSF53720">
    <property type="entry name" value="ALDH-like"/>
    <property type="match status" value="1"/>
</dbReference>